<dbReference type="EMBL" id="CM044701">
    <property type="protein sequence ID" value="KAI5683138.1"/>
    <property type="molecule type" value="Genomic_DNA"/>
</dbReference>
<name>A0ACC0CDS8_CATRO</name>
<proteinExistence type="predicted"/>
<keyword evidence="2" id="KW-1185">Reference proteome</keyword>
<gene>
    <name evidence="1" type="ORF">M9H77_04366</name>
</gene>
<reference evidence="2" key="1">
    <citation type="journal article" date="2023" name="Nat. Plants">
        <title>Single-cell RNA sequencing provides a high-resolution roadmap for understanding the multicellular compartmentation of specialized metabolism.</title>
        <authorList>
            <person name="Sun S."/>
            <person name="Shen X."/>
            <person name="Li Y."/>
            <person name="Li Y."/>
            <person name="Wang S."/>
            <person name="Li R."/>
            <person name="Zhang H."/>
            <person name="Shen G."/>
            <person name="Guo B."/>
            <person name="Wei J."/>
            <person name="Xu J."/>
            <person name="St-Pierre B."/>
            <person name="Chen S."/>
            <person name="Sun C."/>
        </authorList>
    </citation>
    <scope>NUCLEOTIDE SEQUENCE [LARGE SCALE GENOMIC DNA]</scope>
</reference>
<protein>
    <submittedName>
        <fullName evidence="1">Uncharacterized protein</fullName>
    </submittedName>
</protein>
<dbReference type="Proteomes" id="UP001060085">
    <property type="component" value="Linkage Group LG01"/>
</dbReference>
<sequence>MTFSQYVADNIKEDEEPNDQSPKFPFNELPCVQSEIAYEIEQSELVEVANELGDHNVPECEPMEIDEQAKEETGSPKA</sequence>
<evidence type="ECO:0000313" key="1">
    <source>
        <dbReference type="EMBL" id="KAI5683138.1"/>
    </source>
</evidence>
<comment type="caution">
    <text evidence="1">The sequence shown here is derived from an EMBL/GenBank/DDBJ whole genome shotgun (WGS) entry which is preliminary data.</text>
</comment>
<accession>A0ACC0CDS8</accession>
<evidence type="ECO:0000313" key="2">
    <source>
        <dbReference type="Proteomes" id="UP001060085"/>
    </source>
</evidence>
<organism evidence="1 2">
    <name type="scientific">Catharanthus roseus</name>
    <name type="common">Madagascar periwinkle</name>
    <name type="synonym">Vinca rosea</name>
    <dbReference type="NCBI Taxonomy" id="4058"/>
    <lineage>
        <taxon>Eukaryota</taxon>
        <taxon>Viridiplantae</taxon>
        <taxon>Streptophyta</taxon>
        <taxon>Embryophyta</taxon>
        <taxon>Tracheophyta</taxon>
        <taxon>Spermatophyta</taxon>
        <taxon>Magnoliopsida</taxon>
        <taxon>eudicotyledons</taxon>
        <taxon>Gunneridae</taxon>
        <taxon>Pentapetalae</taxon>
        <taxon>asterids</taxon>
        <taxon>lamiids</taxon>
        <taxon>Gentianales</taxon>
        <taxon>Apocynaceae</taxon>
        <taxon>Rauvolfioideae</taxon>
        <taxon>Vinceae</taxon>
        <taxon>Catharanthinae</taxon>
        <taxon>Catharanthus</taxon>
    </lineage>
</organism>